<feature type="domain" description="DUF3669" evidence="1">
    <location>
        <begin position="284"/>
        <end position="348"/>
    </location>
</feature>
<organism evidence="2 3">
    <name type="scientific">Trichoderma asperellum (strain ATCC 204424 / CBS 433.97 / NBRC 101777)</name>
    <dbReference type="NCBI Taxonomy" id="1042311"/>
    <lineage>
        <taxon>Eukaryota</taxon>
        <taxon>Fungi</taxon>
        <taxon>Dikarya</taxon>
        <taxon>Ascomycota</taxon>
        <taxon>Pezizomycotina</taxon>
        <taxon>Sordariomycetes</taxon>
        <taxon>Hypocreomycetidae</taxon>
        <taxon>Hypocreales</taxon>
        <taxon>Hypocreaceae</taxon>
        <taxon>Trichoderma</taxon>
    </lineage>
</organism>
<dbReference type="AlphaFoldDB" id="A0A2T3YUL6"/>
<gene>
    <name evidence="2" type="ORF">M441DRAFT_449876</name>
</gene>
<keyword evidence="3" id="KW-1185">Reference proteome</keyword>
<dbReference type="OrthoDB" id="2993351at2759"/>
<dbReference type="EMBL" id="KZ679271">
    <property type="protein sequence ID" value="PTB36271.1"/>
    <property type="molecule type" value="Genomic_DNA"/>
</dbReference>
<evidence type="ECO:0000259" key="1">
    <source>
        <dbReference type="Pfam" id="PF12417"/>
    </source>
</evidence>
<accession>A0A2T3YUL6</accession>
<dbReference type="InterPro" id="IPR022137">
    <property type="entry name" value="Znf_prot_DUF3669"/>
</dbReference>
<proteinExistence type="predicted"/>
<sequence>MDSFKGSRLNSSFNTLPASLLSFLSTVTEDIPSDLSRETSFLTNTNDPYRKIGAGACGAIFAQDGQPFVIKLAKTDDEQLWNDNCMHASIADEFRNWNFTGVVIPACYYFVPRGDPYFDRNPTLVEAAEPVCNLPTSALVTERIFPLPLETRNLLIDKYCPVQCKQAARDDGANRDCLVRVYLGSMQGRQGRYFSLRNFKLHLNQMVELHLDVKLMAGRMAIALAIMHWAAKTDARDVEFALGSSSKKIAHGLSGREMRTLRWPTYTGPSSYVHEDFFTRTTDLWLLDFNQVQPITMDQDGVSKAVEAIKLNDPYFPRPLQESRIEKILWNEFAEQYLITAHKILREEDDSQRTLSLPGMFISGLIDLERRKQQKQR</sequence>
<reference evidence="2 3" key="1">
    <citation type="submission" date="2016-07" db="EMBL/GenBank/DDBJ databases">
        <title>Multiple horizontal gene transfer events from other fungi enriched the ability of initially mycotrophic Trichoderma (Ascomycota) to feed on dead plant biomass.</title>
        <authorList>
            <consortium name="DOE Joint Genome Institute"/>
            <person name="Aerts A."/>
            <person name="Atanasova L."/>
            <person name="Chenthamara K."/>
            <person name="Zhang J."/>
            <person name="Grujic M."/>
            <person name="Henrissat B."/>
            <person name="Kuo A."/>
            <person name="Salamov A."/>
            <person name="Lipzen A."/>
            <person name="Labutti K."/>
            <person name="Barry K."/>
            <person name="Miao Y."/>
            <person name="Rahimi M.J."/>
            <person name="Shen Q."/>
            <person name="Grigoriev I.V."/>
            <person name="Kubicek C.P."/>
            <person name="Druzhinina I.S."/>
        </authorList>
    </citation>
    <scope>NUCLEOTIDE SEQUENCE [LARGE SCALE GENOMIC DNA]</scope>
    <source>
        <strain evidence="2 3">CBS 433.97</strain>
    </source>
</reference>
<dbReference type="PANTHER" id="PTHR40780">
    <property type="entry name" value="DUF3669 DOMAIN-CONTAINING PROTEIN"/>
    <property type="match status" value="1"/>
</dbReference>
<dbReference type="PANTHER" id="PTHR40780:SF2">
    <property type="entry name" value="DUF3669 DOMAIN-CONTAINING PROTEIN"/>
    <property type="match status" value="1"/>
</dbReference>
<evidence type="ECO:0000313" key="3">
    <source>
        <dbReference type="Proteomes" id="UP000240493"/>
    </source>
</evidence>
<evidence type="ECO:0000313" key="2">
    <source>
        <dbReference type="EMBL" id="PTB36271.1"/>
    </source>
</evidence>
<name>A0A2T3YUL6_TRIA4</name>
<dbReference type="Proteomes" id="UP000240493">
    <property type="component" value="Unassembled WGS sequence"/>
</dbReference>
<protein>
    <recommendedName>
        <fullName evidence="1">DUF3669 domain-containing protein</fullName>
    </recommendedName>
</protein>
<dbReference type="Pfam" id="PF12417">
    <property type="entry name" value="DUF3669"/>
    <property type="match status" value="1"/>
</dbReference>